<feature type="region of interest" description="Disordered" evidence="1">
    <location>
        <begin position="123"/>
        <end position="191"/>
    </location>
</feature>
<feature type="compositionally biased region" description="Polar residues" evidence="1">
    <location>
        <begin position="126"/>
        <end position="135"/>
    </location>
</feature>
<protein>
    <submittedName>
        <fullName evidence="2">Uncharacterized protein</fullName>
    </submittedName>
</protein>
<accession>A0A2S2NSP1</accession>
<dbReference type="AlphaFoldDB" id="A0A2S2NSP1"/>
<dbReference type="EMBL" id="GGMR01007591">
    <property type="protein sequence ID" value="MBY20210.1"/>
    <property type="molecule type" value="Transcribed_RNA"/>
</dbReference>
<proteinExistence type="predicted"/>
<reference evidence="2" key="1">
    <citation type="submission" date="2018-04" db="EMBL/GenBank/DDBJ databases">
        <title>Transcriptome of Schizaphis graminum biotype I.</title>
        <authorList>
            <person name="Scully E.D."/>
            <person name="Geib S.M."/>
            <person name="Palmer N.A."/>
            <person name="Koch K."/>
            <person name="Bradshaw J."/>
            <person name="Heng-Moss T."/>
            <person name="Sarath G."/>
        </authorList>
    </citation>
    <scope>NUCLEOTIDE SEQUENCE</scope>
</reference>
<name>A0A2S2NSP1_SCHGA</name>
<gene>
    <name evidence="2" type="ORF">g.99368</name>
</gene>
<organism evidence="2">
    <name type="scientific">Schizaphis graminum</name>
    <name type="common">Green bug aphid</name>
    <dbReference type="NCBI Taxonomy" id="13262"/>
    <lineage>
        <taxon>Eukaryota</taxon>
        <taxon>Metazoa</taxon>
        <taxon>Ecdysozoa</taxon>
        <taxon>Arthropoda</taxon>
        <taxon>Hexapoda</taxon>
        <taxon>Insecta</taxon>
        <taxon>Pterygota</taxon>
        <taxon>Neoptera</taxon>
        <taxon>Paraneoptera</taxon>
        <taxon>Hemiptera</taxon>
        <taxon>Sternorrhyncha</taxon>
        <taxon>Aphidomorpha</taxon>
        <taxon>Aphidoidea</taxon>
        <taxon>Aphididae</taxon>
        <taxon>Aphidini</taxon>
        <taxon>Schizaphis</taxon>
    </lineage>
</organism>
<evidence type="ECO:0000313" key="2">
    <source>
        <dbReference type="EMBL" id="MBY20210.1"/>
    </source>
</evidence>
<evidence type="ECO:0000256" key="1">
    <source>
        <dbReference type="SAM" id="MobiDB-lite"/>
    </source>
</evidence>
<sequence length="191" mass="20959">MLIRYNTLSICRTCMSIAACYNNSVEISNCAVRLNMIFTSKIKMAKFVLAVIVVISLLGSTTKAGLARDEPMTIVVDLDNSYPRDEIKYLQENDDLRDMLKDEPFVNDASVTFMPEEHTMMRGATETPSVPTNDDQATKSTTRTMTMNTRTTTSTTNSTTVTSTSTPTTMSSTTTIALTSSSTSTMSGTRH</sequence>
<feature type="compositionally biased region" description="Low complexity" evidence="1">
    <location>
        <begin position="138"/>
        <end position="191"/>
    </location>
</feature>